<name>A0ABU4RAW3_9FLAO</name>
<dbReference type="Gene3D" id="1.10.3290.10">
    <property type="entry name" value="Fido-like domain"/>
    <property type="match status" value="1"/>
</dbReference>
<evidence type="ECO:0000313" key="2">
    <source>
        <dbReference type="EMBL" id="MDX6188784.1"/>
    </source>
</evidence>
<reference evidence="2 3" key="1">
    <citation type="submission" date="2023-11" db="EMBL/GenBank/DDBJ databases">
        <title>Unpublished Manusciprt.</title>
        <authorList>
            <person name="Saticioglu I.B."/>
            <person name="Ay H."/>
            <person name="Ajmi N."/>
            <person name="Altun S."/>
            <person name="Duman M."/>
        </authorList>
    </citation>
    <scope>NUCLEOTIDE SEQUENCE [LARGE SCALE GENOMIC DNA]</scope>
    <source>
        <strain evidence="2 3">Fl-318</strain>
    </source>
</reference>
<dbReference type="InterPro" id="IPR040198">
    <property type="entry name" value="Fido_containing"/>
</dbReference>
<gene>
    <name evidence="2" type="ORF">SGQ83_05445</name>
</gene>
<keyword evidence="3" id="KW-1185">Reference proteome</keyword>
<evidence type="ECO:0000313" key="3">
    <source>
        <dbReference type="Proteomes" id="UP001273350"/>
    </source>
</evidence>
<dbReference type="SUPFAM" id="SSF140931">
    <property type="entry name" value="Fic-like"/>
    <property type="match status" value="1"/>
</dbReference>
<dbReference type="InterPro" id="IPR003812">
    <property type="entry name" value="Fido"/>
</dbReference>
<dbReference type="InterPro" id="IPR036388">
    <property type="entry name" value="WH-like_DNA-bd_sf"/>
</dbReference>
<proteinExistence type="predicted"/>
<evidence type="ECO:0000259" key="1">
    <source>
        <dbReference type="PROSITE" id="PS51459"/>
    </source>
</evidence>
<dbReference type="Pfam" id="PF02661">
    <property type="entry name" value="Fic"/>
    <property type="match status" value="1"/>
</dbReference>
<dbReference type="PROSITE" id="PS51459">
    <property type="entry name" value="FIDO"/>
    <property type="match status" value="1"/>
</dbReference>
<accession>A0ABU4RAW3</accession>
<dbReference type="RefSeq" id="WP_230004689.1">
    <property type="nucleotide sequence ID" value="NZ_CP087134.1"/>
</dbReference>
<comment type="caution">
    <text evidence="2">The sequence shown here is derived from an EMBL/GenBank/DDBJ whole genome shotgun (WGS) entry which is preliminary data.</text>
</comment>
<dbReference type="PANTHER" id="PTHR13504">
    <property type="entry name" value="FIDO DOMAIN-CONTAINING PROTEIN DDB_G0283145"/>
    <property type="match status" value="1"/>
</dbReference>
<organism evidence="2 3">
    <name type="scientific">Flavobacterium cupriresistens</name>
    <dbReference type="NCBI Taxonomy" id="2893885"/>
    <lineage>
        <taxon>Bacteria</taxon>
        <taxon>Pseudomonadati</taxon>
        <taxon>Bacteroidota</taxon>
        <taxon>Flavobacteriia</taxon>
        <taxon>Flavobacteriales</taxon>
        <taxon>Flavobacteriaceae</taxon>
        <taxon>Flavobacterium</taxon>
    </lineage>
</organism>
<dbReference type="InterPro" id="IPR036597">
    <property type="entry name" value="Fido-like_dom_sf"/>
</dbReference>
<protein>
    <submittedName>
        <fullName evidence="2">Fic family protein</fullName>
    </submittedName>
</protein>
<feature type="domain" description="Fido" evidence="1">
    <location>
        <begin position="97"/>
        <end position="239"/>
    </location>
</feature>
<sequence>MKPPYEITSLMLKYVSSISEKIGEANVRYLIKTNPSLRKQNQIKTIYSSLSIEGNTLSEEQITAIVENKRVVGPQKDIIEVLNALEVYKNLNLLKHYSEKDFLKAHKMLMKDLIENSGKYRTKSVGIVKGSKVEHIAPPYENVPFLMKDLFQYLKDKSEIALIKSCVFHYEMEFIHPFMDGNGRMGRLWQTLILKEEYPVFEFLPFETLISKNQIAYYDSLSASDKEGKSTKFVEYMLHIIDQSLSELLENSTKRLSDENRIQVFLENFTGEFTRKEYLNYFKDLSSATASRDLKKAVEQGIIIKQGDKKTTVYSRD</sequence>
<dbReference type="Gene3D" id="1.10.10.10">
    <property type="entry name" value="Winged helix-like DNA-binding domain superfamily/Winged helix DNA-binding domain"/>
    <property type="match status" value="1"/>
</dbReference>
<dbReference type="EMBL" id="JAWXVI010000003">
    <property type="protein sequence ID" value="MDX6188784.1"/>
    <property type="molecule type" value="Genomic_DNA"/>
</dbReference>
<dbReference type="Proteomes" id="UP001273350">
    <property type="component" value="Unassembled WGS sequence"/>
</dbReference>
<dbReference type="PANTHER" id="PTHR13504:SF38">
    <property type="entry name" value="FIDO DOMAIN-CONTAINING PROTEIN"/>
    <property type="match status" value="1"/>
</dbReference>